<dbReference type="AlphaFoldDB" id="A0A7Z7LEG9"/>
<name>A0A7Z7LEG9_9BACT</name>
<gene>
    <name evidence="2" type="ORF">MESINF_1029</name>
</gene>
<dbReference type="Proteomes" id="UP000250796">
    <property type="component" value="Chromosome MESINF"/>
</dbReference>
<protein>
    <submittedName>
        <fullName evidence="2">Uncharacterized protein</fullName>
    </submittedName>
</protein>
<evidence type="ECO:0000256" key="1">
    <source>
        <dbReference type="SAM" id="MobiDB-lite"/>
    </source>
</evidence>
<proteinExistence type="predicted"/>
<dbReference type="EMBL" id="LS974202">
    <property type="protein sequence ID" value="SSC12478.1"/>
    <property type="molecule type" value="Genomic_DNA"/>
</dbReference>
<sequence>MKNVKKGIFTVEAVFKTGYKPPHEETKKRVHKDSLWRGRRDLNSRPPV</sequence>
<keyword evidence="3" id="KW-1185">Reference proteome</keyword>
<organism evidence="2 3">
    <name type="scientific">Mesotoga infera</name>
    <dbReference type="NCBI Taxonomy" id="1236046"/>
    <lineage>
        <taxon>Bacteria</taxon>
        <taxon>Thermotogati</taxon>
        <taxon>Thermotogota</taxon>
        <taxon>Thermotogae</taxon>
        <taxon>Kosmotogales</taxon>
        <taxon>Kosmotogaceae</taxon>
        <taxon>Mesotoga</taxon>
    </lineage>
</organism>
<reference evidence="2 3" key="1">
    <citation type="submission" date="2017-01" db="EMBL/GenBank/DDBJ databases">
        <authorList>
            <person name="Erauso G."/>
        </authorList>
    </citation>
    <scope>NUCLEOTIDE SEQUENCE [LARGE SCALE GENOMIC DNA]</scope>
    <source>
        <strain evidence="2">MESINF1</strain>
    </source>
</reference>
<feature type="region of interest" description="Disordered" evidence="1">
    <location>
        <begin position="21"/>
        <end position="48"/>
    </location>
</feature>
<evidence type="ECO:0000313" key="3">
    <source>
        <dbReference type="Proteomes" id="UP000250796"/>
    </source>
</evidence>
<dbReference type="KEGG" id="minf:MESINF_1029"/>
<accession>A0A7Z7LEG9</accession>
<evidence type="ECO:0000313" key="2">
    <source>
        <dbReference type="EMBL" id="SSC12478.1"/>
    </source>
</evidence>